<feature type="transmembrane region" description="Helical" evidence="13">
    <location>
        <begin position="531"/>
        <end position="549"/>
    </location>
</feature>
<name>A0A164K5M1_9CRUS</name>
<keyword evidence="3" id="KW-0813">Transport</keyword>
<dbReference type="InterPro" id="IPR052192">
    <property type="entry name" value="Insect_Ionotropic_Sensory_Rcpt"/>
</dbReference>
<evidence type="ECO:0000256" key="1">
    <source>
        <dbReference type="ARBA" id="ARBA00004651"/>
    </source>
</evidence>
<dbReference type="PANTHER" id="PTHR42643:SF24">
    <property type="entry name" value="IONOTROPIC RECEPTOR 60A"/>
    <property type="match status" value="1"/>
</dbReference>
<dbReference type="Pfam" id="PF00060">
    <property type="entry name" value="Lig_chan"/>
    <property type="match status" value="1"/>
</dbReference>
<evidence type="ECO:0000256" key="13">
    <source>
        <dbReference type="SAM" id="Phobius"/>
    </source>
</evidence>
<dbReference type="EMBL" id="LRGB01003375">
    <property type="protein sequence ID" value="KZS02966.1"/>
    <property type="molecule type" value="Genomic_DNA"/>
</dbReference>
<dbReference type="AlphaFoldDB" id="A0A164K5M1"/>
<dbReference type="GO" id="GO:0015276">
    <property type="term" value="F:ligand-gated monoatomic ion channel activity"/>
    <property type="evidence" value="ECO:0007669"/>
    <property type="project" value="InterPro"/>
</dbReference>
<accession>A0A164K5M1</accession>
<evidence type="ECO:0000256" key="9">
    <source>
        <dbReference type="ARBA" id="ARBA00023170"/>
    </source>
</evidence>
<proteinExistence type="inferred from homology"/>
<evidence type="ECO:0000256" key="11">
    <source>
        <dbReference type="ARBA" id="ARBA00023286"/>
    </source>
</evidence>
<keyword evidence="10" id="KW-0325">Glycoprotein</keyword>
<dbReference type="PANTHER" id="PTHR42643">
    <property type="entry name" value="IONOTROPIC RECEPTOR 20A-RELATED"/>
    <property type="match status" value="1"/>
</dbReference>
<evidence type="ECO:0008006" key="18">
    <source>
        <dbReference type="Google" id="ProtNLM"/>
    </source>
</evidence>
<feature type="transmembrane region" description="Helical" evidence="13">
    <location>
        <begin position="302"/>
        <end position="321"/>
    </location>
</feature>
<evidence type="ECO:0000313" key="16">
    <source>
        <dbReference type="EMBL" id="KZS02966.1"/>
    </source>
</evidence>
<keyword evidence="8 13" id="KW-0472">Membrane</keyword>
<evidence type="ECO:0000256" key="2">
    <source>
        <dbReference type="ARBA" id="ARBA00008685"/>
    </source>
</evidence>
<comment type="subcellular location">
    <subcellularLocation>
        <location evidence="1">Cell membrane</location>
        <topology evidence="1">Multi-pass membrane protein</topology>
    </subcellularLocation>
</comment>
<dbReference type="SUPFAM" id="SSF53850">
    <property type="entry name" value="Periplasmic binding protein-like II"/>
    <property type="match status" value="1"/>
</dbReference>
<protein>
    <recommendedName>
        <fullName evidence="18">Ionotropic glutamate receptor C-terminal domain-containing protein</fullName>
    </recommendedName>
</protein>
<evidence type="ECO:0000256" key="6">
    <source>
        <dbReference type="ARBA" id="ARBA00022989"/>
    </source>
</evidence>
<comment type="similarity">
    <text evidence="2">Belongs to the glutamate-gated ion channel (TC 1.A.10.1) family.</text>
</comment>
<evidence type="ECO:0000256" key="4">
    <source>
        <dbReference type="ARBA" id="ARBA00022475"/>
    </source>
</evidence>
<feature type="transmembrane region" description="Helical" evidence="13">
    <location>
        <begin position="268"/>
        <end position="290"/>
    </location>
</feature>
<dbReference type="GO" id="GO:0050906">
    <property type="term" value="P:detection of stimulus involved in sensory perception"/>
    <property type="evidence" value="ECO:0007669"/>
    <property type="project" value="UniProtKB-ARBA"/>
</dbReference>
<dbReference type="Gene3D" id="3.40.190.10">
    <property type="entry name" value="Periplasmic binding protein-like II"/>
    <property type="match status" value="1"/>
</dbReference>
<dbReference type="Gene3D" id="1.10.287.70">
    <property type="match status" value="1"/>
</dbReference>
<dbReference type="InterPro" id="IPR019594">
    <property type="entry name" value="Glu/Gly-bd"/>
</dbReference>
<feature type="domain" description="Ionotropic glutamate receptor L-glutamate and glycine-binding" evidence="15">
    <location>
        <begin position="167"/>
        <end position="253"/>
    </location>
</feature>
<keyword evidence="6 13" id="KW-1133">Transmembrane helix</keyword>
<dbReference type="OrthoDB" id="6355574at2759"/>
<keyword evidence="11" id="KW-1071">Ligand-gated ion channel</keyword>
<sequence>MTFCIPSVNTLRFCCIMCIAITRDASSFVVNGEHNGNLGIDRDFSITSKKDKFSICDEFSTLKTPTPPLYKTDQLNSLANIIPKGLTKDGNKERWQKICRCCPLYFWFLTFLHWQKLVKSKCHVVNSATVYKERNSESSRHIRHFIRYRLTFPPVIFILKNSSGHTIGHDGLLYHQLLYLSQKLKFTYKIFAAPENTNGVLRNGTWNGVIGTLTRGEADFGLVPVAISLERYQAIEFCGRLGGDSTCMLVKYPEDNVSLTSAFDVFSWGIWIGWIISGVVIVAISVVLGFLTKRLRIRDRKINAGTIAWYLYSVIISQGSYFPQCRLPQRLLLATWCFVAFVFVNIYNSTLTSYLSVTFQRPEVNSLNDLAKNPAYKATILAGSIQEIDLQRTNDETGQTVVDMIQKCGSDCRKFTLQEMVLPVAKKENYVSIMPCSVALAHLENYNAKGNKCILTLAHEIKSWKPMFYGVPKSSPFIEEINREALWFIDVGLRAYWYDKHDKQPEKCKLQYNSKGVSTKRSSKRIELQQFYLPFLILFIGYVLAFLQLCREKLFYRGSA</sequence>
<dbReference type="GO" id="GO:0005886">
    <property type="term" value="C:plasma membrane"/>
    <property type="evidence" value="ECO:0007669"/>
    <property type="project" value="UniProtKB-SubCell"/>
</dbReference>
<feature type="transmembrane region" description="Helical" evidence="13">
    <location>
        <begin position="327"/>
        <end position="347"/>
    </location>
</feature>
<dbReference type="InterPro" id="IPR001320">
    <property type="entry name" value="Iontro_rcpt_C"/>
</dbReference>
<dbReference type="STRING" id="35525.A0A164K5M1"/>
<evidence type="ECO:0000313" key="17">
    <source>
        <dbReference type="Proteomes" id="UP000076858"/>
    </source>
</evidence>
<dbReference type="Pfam" id="PF10613">
    <property type="entry name" value="Lig_chan-Glu_bd"/>
    <property type="match status" value="1"/>
</dbReference>
<keyword evidence="12" id="KW-0407">Ion channel</keyword>
<evidence type="ECO:0000256" key="10">
    <source>
        <dbReference type="ARBA" id="ARBA00023180"/>
    </source>
</evidence>
<evidence type="ECO:0000256" key="7">
    <source>
        <dbReference type="ARBA" id="ARBA00023065"/>
    </source>
</evidence>
<keyword evidence="9" id="KW-0675">Receptor</keyword>
<evidence type="ECO:0000256" key="8">
    <source>
        <dbReference type="ARBA" id="ARBA00023136"/>
    </source>
</evidence>
<keyword evidence="4" id="KW-1003">Cell membrane</keyword>
<keyword evidence="17" id="KW-1185">Reference proteome</keyword>
<organism evidence="16 17">
    <name type="scientific">Daphnia magna</name>
    <dbReference type="NCBI Taxonomy" id="35525"/>
    <lineage>
        <taxon>Eukaryota</taxon>
        <taxon>Metazoa</taxon>
        <taxon>Ecdysozoa</taxon>
        <taxon>Arthropoda</taxon>
        <taxon>Crustacea</taxon>
        <taxon>Branchiopoda</taxon>
        <taxon>Diplostraca</taxon>
        <taxon>Cladocera</taxon>
        <taxon>Anomopoda</taxon>
        <taxon>Daphniidae</taxon>
        <taxon>Daphnia</taxon>
    </lineage>
</organism>
<evidence type="ECO:0000259" key="15">
    <source>
        <dbReference type="Pfam" id="PF10613"/>
    </source>
</evidence>
<gene>
    <name evidence="16" type="ORF">APZ42_034403</name>
</gene>
<keyword evidence="7" id="KW-0406">Ion transport</keyword>
<keyword evidence="5 13" id="KW-0812">Transmembrane</keyword>
<dbReference type="Proteomes" id="UP000076858">
    <property type="component" value="Unassembled WGS sequence"/>
</dbReference>
<evidence type="ECO:0000256" key="12">
    <source>
        <dbReference type="ARBA" id="ARBA00023303"/>
    </source>
</evidence>
<evidence type="ECO:0000256" key="3">
    <source>
        <dbReference type="ARBA" id="ARBA00022448"/>
    </source>
</evidence>
<reference evidence="16 17" key="1">
    <citation type="submission" date="2016-03" db="EMBL/GenBank/DDBJ databases">
        <title>EvidentialGene: Evidence-directed Construction of Genes on Genomes.</title>
        <authorList>
            <person name="Gilbert D.G."/>
            <person name="Choi J.-H."/>
            <person name="Mockaitis K."/>
            <person name="Colbourne J."/>
            <person name="Pfrender M."/>
        </authorList>
    </citation>
    <scope>NUCLEOTIDE SEQUENCE [LARGE SCALE GENOMIC DNA]</scope>
    <source>
        <strain evidence="16 17">Xinb3</strain>
        <tissue evidence="16">Complete organism</tissue>
    </source>
</reference>
<feature type="domain" description="Ionotropic glutamate receptor C-terminal" evidence="14">
    <location>
        <begin position="274"/>
        <end position="541"/>
    </location>
</feature>
<evidence type="ECO:0000259" key="14">
    <source>
        <dbReference type="Pfam" id="PF00060"/>
    </source>
</evidence>
<evidence type="ECO:0000256" key="5">
    <source>
        <dbReference type="ARBA" id="ARBA00022692"/>
    </source>
</evidence>
<comment type="caution">
    <text evidence="16">The sequence shown here is derived from an EMBL/GenBank/DDBJ whole genome shotgun (WGS) entry which is preliminary data.</text>
</comment>